<name>H1YFN9_9SPHI</name>
<dbReference type="HOGENOM" id="CLU_1720289_0_0_10"/>
<proteinExistence type="predicted"/>
<reference evidence="1" key="1">
    <citation type="submission" date="2011-09" db="EMBL/GenBank/DDBJ databases">
        <title>The permanent draft genome of Mucilaginibacter paludis DSM 18603.</title>
        <authorList>
            <consortium name="US DOE Joint Genome Institute (JGI-PGF)"/>
            <person name="Lucas S."/>
            <person name="Han J."/>
            <person name="Lapidus A."/>
            <person name="Bruce D."/>
            <person name="Goodwin L."/>
            <person name="Pitluck S."/>
            <person name="Peters L."/>
            <person name="Kyrpides N."/>
            <person name="Mavromatis K."/>
            <person name="Ivanova N."/>
            <person name="Mikhailova N."/>
            <person name="Held B."/>
            <person name="Detter J.C."/>
            <person name="Tapia R."/>
            <person name="Han C."/>
            <person name="Land M."/>
            <person name="Hauser L."/>
            <person name="Markowitz V."/>
            <person name="Cheng J.-F."/>
            <person name="Hugenholtz P."/>
            <person name="Woyke T."/>
            <person name="Wu D."/>
            <person name="Tindall B."/>
            <person name="Brambilla E."/>
            <person name="Klenk H.-P."/>
            <person name="Eisen J.A."/>
        </authorList>
    </citation>
    <scope>NUCLEOTIDE SEQUENCE [LARGE SCALE GENOMIC DNA]</scope>
    <source>
        <strain evidence="1">DSM 18603</strain>
    </source>
</reference>
<dbReference type="EMBL" id="CM001403">
    <property type="protein sequence ID" value="EHQ24441.1"/>
    <property type="molecule type" value="Genomic_DNA"/>
</dbReference>
<evidence type="ECO:0000313" key="1">
    <source>
        <dbReference type="EMBL" id="EHQ24441.1"/>
    </source>
</evidence>
<evidence type="ECO:0000313" key="2">
    <source>
        <dbReference type="Proteomes" id="UP000002774"/>
    </source>
</evidence>
<dbReference type="AlphaFoldDB" id="H1YFN9"/>
<sequence length="152" mass="17467">MNKILPFLFLALSGIISSCQQKRTAFDIHPLSPYTDVVKIKKDDIGSNGPTLIKTQYYIVNESADYTEKTKNRLQNFIEINLSRDVAHNQTIYFTFYTGGLTFTKNTTQTKNDLITGHAKDKLAEFEYVNGKLYNFDFYKDGTYYSPTAETR</sequence>
<keyword evidence="2" id="KW-1185">Reference proteome</keyword>
<dbReference type="PROSITE" id="PS51257">
    <property type="entry name" value="PROKAR_LIPOPROTEIN"/>
    <property type="match status" value="1"/>
</dbReference>
<protein>
    <recommendedName>
        <fullName evidence="3">Lipoprotein</fullName>
    </recommendedName>
</protein>
<dbReference type="RefSeq" id="WP_008503988.1">
    <property type="nucleotide sequence ID" value="NZ_CM001403.1"/>
</dbReference>
<organism evidence="1 2">
    <name type="scientific">Mucilaginibacter paludis DSM 18603</name>
    <dbReference type="NCBI Taxonomy" id="714943"/>
    <lineage>
        <taxon>Bacteria</taxon>
        <taxon>Pseudomonadati</taxon>
        <taxon>Bacteroidota</taxon>
        <taxon>Sphingobacteriia</taxon>
        <taxon>Sphingobacteriales</taxon>
        <taxon>Sphingobacteriaceae</taxon>
        <taxon>Mucilaginibacter</taxon>
    </lineage>
</organism>
<accession>H1YFN9</accession>
<gene>
    <name evidence="1" type="ORF">Mucpa_0242</name>
</gene>
<dbReference type="OrthoDB" id="798282at2"/>
<dbReference type="Proteomes" id="UP000002774">
    <property type="component" value="Chromosome"/>
</dbReference>
<evidence type="ECO:0008006" key="3">
    <source>
        <dbReference type="Google" id="ProtNLM"/>
    </source>
</evidence>